<protein>
    <recommendedName>
        <fullName evidence="2">AAA+ ATPase domain-containing protein</fullName>
    </recommendedName>
</protein>
<dbReference type="SUPFAM" id="SSF52540">
    <property type="entry name" value="P-loop containing nucleoside triphosphate hydrolases"/>
    <property type="match status" value="1"/>
</dbReference>
<keyword evidence="4" id="KW-1185">Reference proteome</keyword>
<dbReference type="GO" id="GO:0016887">
    <property type="term" value="F:ATP hydrolysis activity"/>
    <property type="evidence" value="ECO:0007669"/>
    <property type="project" value="InterPro"/>
</dbReference>
<dbReference type="Pfam" id="PF23232">
    <property type="entry name" value="AAA_lid_13"/>
    <property type="match status" value="1"/>
</dbReference>
<dbReference type="InterPro" id="IPR003959">
    <property type="entry name" value="ATPase_AAA_core"/>
</dbReference>
<evidence type="ECO:0000259" key="2">
    <source>
        <dbReference type="SMART" id="SM00382"/>
    </source>
</evidence>
<dbReference type="Gene3D" id="3.40.50.300">
    <property type="entry name" value="P-loop containing nucleotide triphosphate hydrolases"/>
    <property type="match status" value="1"/>
</dbReference>
<feature type="region of interest" description="Disordered" evidence="1">
    <location>
        <begin position="303"/>
        <end position="323"/>
    </location>
</feature>
<dbReference type="InterPro" id="IPR027417">
    <property type="entry name" value="P-loop_NTPase"/>
</dbReference>
<dbReference type="OrthoDB" id="10042665at2759"/>
<accession>A0A8K0W6C3</accession>
<evidence type="ECO:0000313" key="3">
    <source>
        <dbReference type="EMBL" id="KAH7233071.1"/>
    </source>
</evidence>
<feature type="region of interest" description="Disordered" evidence="1">
    <location>
        <begin position="944"/>
        <end position="1021"/>
    </location>
</feature>
<dbReference type="EMBL" id="JAGPXF010000008">
    <property type="protein sequence ID" value="KAH7233071.1"/>
    <property type="molecule type" value="Genomic_DNA"/>
</dbReference>
<dbReference type="PANTHER" id="PTHR46411:SF2">
    <property type="entry name" value="AAA+ ATPASE DOMAIN-CONTAINING PROTEIN"/>
    <property type="match status" value="1"/>
</dbReference>
<dbReference type="CDD" id="cd19481">
    <property type="entry name" value="RecA-like_protease"/>
    <property type="match status" value="1"/>
</dbReference>
<gene>
    <name evidence="3" type="ORF">BKA59DRAFT_446566</name>
</gene>
<proteinExistence type="predicted"/>
<organism evidence="3 4">
    <name type="scientific">Fusarium tricinctum</name>
    <dbReference type="NCBI Taxonomy" id="61284"/>
    <lineage>
        <taxon>Eukaryota</taxon>
        <taxon>Fungi</taxon>
        <taxon>Dikarya</taxon>
        <taxon>Ascomycota</taxon>
        <taxon>Pezizomycotina</taxon>
        <taxon>Sordariomycetes</taxon>
        <taxon>Hypocreomycetidae</taxon>
        <taxon>Hypocreales</taxon>
        <taxon>Nectriaceae</taxon>
        <taxon>Fusarium</taxon>
        <taxon>Fusarium tricinctum species complex</taxon>
    </lineage>
</organism>
<evidence type="ECO:0000256" key="1">
    <source>
        <dbReference type="SAM" id="MobiDB-lite"/>
    </source>
</evidence>
<feature type="compositionally biased region" description="Basic and acidic residues" evidence="1">
    <location>
        <begin position="974"/>
        <end position="986"/>
    </location>
</feature>
<feature type="domain" description="AAA+ ATPase" evidence="2">
    <location>
        <begin position="674"/>
        <end position="801"/>
    </location>
</feature>
<dbReference type="GO" id="GO:0005524">
    <property type="term" value="F:ATP binding"/>
    <property type="evidence" value="ECO:0007669"/>
    <property type="project" value="InterPro"/>
</dbReference>
<name>A0A8K0W6C3_9HYPO</name>
<dbReference type="Pfam" id="PF00004">
    <property type="entry name" value="AAA"/>
    <property type="match status" value="1"/>
</dbReference>
<dbReference type="AlphaFoldDB" id="A0A8K0W6C3"/>
<feature type="region of interest" description="Disordered" evidence="1">
    <location>
        <begin position="1"/>
        <end position="44"/>
    </location>
</feature>
<dbReference type="InterPro" id="IPR054289">
    <property type="entry name" value="DUF7025"/>
</dbReference>
<reference evidence="3" key="1">
    <citation type="journal article" date="2021" name="Nat. Commun.">
        <title>Genetic determinants of endophytism in the Arabidopsis root mycobiome.</title>
        <authorList>
            <person name="Mesny F."/>
            <person name="Miyauchi S."/>
            <person name="Thiergart T."/>
            <person name="Pickel B."/>
            <person name="Atanasova L."/>
            <person name="Karlsson M."/>
            <person name="Huettel B."/>
            <person name="Barry K.W."/>
            <person name="Haridas S."/>
            <person name="Chen C."/>
            <person name="Bauer D."/>
            <person name="Andreopoulos W."/>
            <person name="Pangilinan J."/>
            <person name="LaButti K."/>
            <person name="Riley R."/>
            <person name="Lipzen A."/>
            <person name="Clum A."/>
            <person name="Drula E."/>
            <person name="Henrissat B."/>
            <person name="Kohler A."/>
            <person name="Grigoriev I.V."/>
            <person name="Martin F.M."/>
            <person name="Hacquard S."/>
        </authorList>
    </citation>
    <scope>NUCLEOTIDE SEQUENCE</scope>
    <source>
        <strain evidence="3">MPI-SDFR-AT-0068</strain>
    </source>
</reference>
<dbReference type="InterPro" id="IPR056599">
    <property type="entry name" value="AAA_lid_fung"/>
</dbReference>
<dbReference type="PANTHER" id="PTHR46411">
    <property type="entry name" value="FAMILY ATPASE, PUTATIVE-RELATED"/>
    <property type="match status" value="1"/>
</dbReference>
<dbReference type="Proteomes" id="UP000813427">
    <property type="component" value="Unassembled WGS sequence"/>
</dbReference>
<sequence>MDTSVQLEPPRSLTSEETLLQSPVKNGSGFEDSNSSQSTRPVAPNDEVCAENADTALDPLQILTDIDRLASLDEVEHGKKIRNLARVSQYDSLGKDVLVREREAGNLTMRARQSILHHTFTTLRIDDLEKEVRDLRNMIQNKEGEAESPVSKEDKFPIHKHELRASTMDDFRLNRDRVMLPPEEQPALEMQLNPAAISAPLSKEKGQEEPEIPPRLTRAPTMDSKGTYHMPIERLRIRSRPLMTHLEAVTGRSMISVADSDTLLYEDVFSAIVILRPFKIFVRYETAIRESVEDVESLIEADAARKEKKGAEDRKSNNSSEEKYENTDLLEDLNLLIRFLDNDLRPMFDFRQQIRDGTASKIEYSDLWHLFERGDIVIARAHKDHAYLVVNFSGGRDVLAKESTKEETPITVGGFVVDCVSLGSNGSTYVPKLEKISIKKFHGTQAISNLAVYPLRFDPNAAEIRARFLSEGRKFVQLTQSPFCHKRVCGRTLDEPSHDLDAQVIVDMSLAMNAKSEWRLKQTLSTDELTPRDKRETEERSWCKHTYRESCCGGDVILKDLEIDDLEAEEFAGRMGRILGPLKSEDLTEDDLMLMRPNLHAFVLRSRQWVTVRTADIHDVVFENSFNDLILPPEHKRTVQALVKTHENGRNSQDSTKGISSIGVALDLVKGKGSGLIILLHGPPGVGKTSTAECVADDTRRPLYPITCGDIGETAAEVEANLQYNFQLAHKWGCVLLLDEADIFLARRTRTDLRHNAVTSVFLRSLEYYEGILFLTTNRVGVIDPAFKSRVQMFLFYPKLSLDVTYKLYEKFIKRAEDEQNRTGSYFFKIKKKEILKFAKSHFRRLEKRGWETWNGRQIRNAFQTAIALAEHESMTMDSDDPKPSLGKEQFERVAEGFREFDEYLITATGSTEADIAKREGIRNDAFMTTTPVVPMASISTPAYGTQHKQMGRPAAYDSSSDDDSESESDTDRDDGSSRQRGDGRKVTVTLANKQSDGPSAQSREQEQYQQFLKWQRMQAQ</sequence>
<dbReference type="Pfam" id="PF22942">
    <property type="entry name" value="DUF7025"/>
    <property type="match status" value="1"/>
</dbReference>
<feature type="compositionally biased region" description="Polar residues" evidence="1">
    <location>
        <begin position="1"/>
        <end position="40"/>
    </location>
</feature>
<feature type="compositionally biased region" description="Acidic residues" evidence="1">
    <location>
        <begin position="960"/>
        <end position="973"/>
    </location>
</feature>
<dbReference type="SMART" id="SM00382">
    <property type="entry name" value="AAA"/>
    <property type="match status" value="1"/>
</dbReference>
<feature type="region of interest" description="Disordered" evidence="1">
    <location>
        <begin position="201"/>
        <end position="226"/>
    </location>
</feature>
<dbReference type="InterPro" id="IPR003593">
    <property type="entry name" value="AAA+_ATPase"/>
</dbReference>
<comment type="caution">
    <text evidence="3">The sequence shown here is derived from an EMBL/GenBank/DDBJ whole genome shotgun (WGS) entry which is preliminary data.</text>
</comment>
<feature type="compositionally biased region" description="Polar residues" evidence="1">
    <location>
        <begin position="990"/>
        <end position="1021"/>
    </location>
</feature>
<evidence type="ECO:0000313" key="4">
    <source>
        <dbReference type="Proteomes" id="UP000813427"/>
    </source>
</evidence>